<reference evidence="1" key="1">
    <citation type="submission" date="2023-10" db="EMBL/GenBank/DDBJ databases">
        <authorList>
            <person name="Chen Y."/>
            <person name="Shah S."/>
            <person name="Dougan E. K."/>
            <person name="Thang M."/>
            <person name="Chan C."/>
        </authorList>
    </citation>
    <scope>NUCLEOTIDE SEQUENCE [LARGE SCALE GENOMIC DNA]</scope>
</reference>
<sequence length="132" mass="14591">MCVLNGTLRGASILEDTTIGVEVEWFPSGEDDGAPHGTLGINLLKGNNFPLEGSWSATFKVPLKLYGKDAAQTWRTKQSSMDPSGDPEWNDKHSFKIEWGGGRVAEEDFQVKLMRKLCLQMEQLESMVPSAC</sequence>
<keyword evidence="2" id="KW-1185">Reference proteome</keyword>
<evidence type="ECO:0008006" key="3">
    <source>
        <dbReference type="Google" id="ProtNLM"/>
    </source>
</evidence>
<evidence type="ECO:0000313" key="2">
    <source>
        <dbReference type="Proteomes" id="UP001189429"/>
    </source>
</evidence>
<comment type="caution">
    <text evidence="1">The sequence shown here is derived from an EMBL/GenBank/DDBJ whole genome shotgun (WGS) entry which is preliminary data.</text>
</comment>
<accession>A0ABN9VT51</accession>
<dbReference type="EMBL" id="CAUYUJ010017537">
    <property type="protein sequence ID" value="CAK0875630.1"/>
    <property type="molecule type" value="Genomic_DNA"/>
</dbReference>
<protein>
    <recommendedName>
        <fullName evidence="3">C2 domain-containing protein</fullName>
    </recommendedName>
</protein>
<name>A0ABN9VT51_9DINO</name>
<organism evidence="1 2">
    <name type="scientific">Prorocentrum cordatum</name>
    <dbReference type="NCBI Taxonomy" id="2364126"/>
    <lineage>
        <taxon>Eukaryota</taxon>
        <taxon>Sar</taxon>
        <taxon>Alveolata</taxon>
        <taxon>Dinophyceae</taxon>
        <taxon>Prorocentrales</taxon>
        <taxon>Prorocentraceae</taxon>
        <taxon>Prorocentrum</taxon>
    </lineage>
</organism>
<proteinExistence type="predicted"/>
<dbReference type="Proteomes" id="UP001189429">
    <property type="component" value="Unassembled WGS sequence"/>
</dbReference>
<gene>
    <name evidence="1" type="ORF">PCOR1329_LOCUS60250</name>
</gene>
<evidence type="ECO:0000313" key="1">
    <source>
        <dbReference type="EMBL" id="CAK0875630.1"/>
    </source>
</evidence>